<feature type="compositionally biased region" description="Basic and acidic residues" evidence="1">
    <location>
        <begin position="117"/>
        <end position="132"/>
    </location>
</feature>
<feature type="domain" description="Zinc knuckle CX2CX4HX4C" evidence="2">
    <location>
        <begin position="5"/>
        <end position="41"/>
    </location>
</feature>
<sequence length="304" mass="34581">MLLDISLPSGDIKKVELEYERLDKHCFSCRSLSHEKDDCLYIRPSERRDNHSSISQTRTLDRLEASKRSQDNRKVARGHPPALAFRNRLDQVNEQYRSSHREYHVNENPRQPLQSWDSHRETHHRETRRPLFNDRSYSARTLPREVSGDPRSVTRDQGVFVSPRLPATQLLSLGKGSSGHSKHGEQVWVEKTGHSLSAQISQASKTPSPRPPREQMQTTLFPQNDMRPDERPTVSQEHTSAVQRLSGSASRVPLLVNGVADSDSGRLQEVEIHYLEENLQNHPIGSSCRASSSRAPVNEKLSLP</sequence>
<feature type="region of interest" description="Disordered" evidence="1">
    <location>
        <begin position="198"/>
        <end position="234"/>
    </location>
</feature>
<dbReference type="EMBL" id="HG994367">
    <property type="protein sequence ID" value="CAF1712327.1"/>
    <property type="molecule type" value="Genomic_DNA"/>
</dbReference>
<feature type="non-terminal residue" evidence="3">
    <location>
        <position position="304"/>
    </location>
</feature>
<feature type="compositionally biased region" description="Polar residues" evidence="1">
    <location>
        <begin position="281"/>
        <end position="295"/>
    </location>
</feature>
<feature type="region of interest" description="Disordered" evidence="1">
    <location>
        <begin position="47"/>
        <end position="81"/>
    </location>
</feature>
<evidence type="ECO:0000313" key="3">
    <source>
        <dbReference type="EMBL" id="CAF1712327.1"/>
    </source>
</evidence>
<protein>
    <submittedName>
        <fullName evidence="3">(rape) hypothetical protein</fullName>
    </submittedName>
</protein>
<feature type="compositionally biased region" description="Polar residues" evidence="1">
    <location>
        <begin position="198"/>
        <end position="207"/>
    </location>
</feature>
<evidence type="ECO:0000259" key="2">
    <source>
        <dbReference type="Pfam" id="PF14392"/>
    </source>
</evidence>
<dbReference type="Pfam" id="PF14392">
    <property type="entry name" value="zf-CCHC_4"/>
    <property type="match status" value="1"/>
</dbReference>
<feature type="compositionally biased region" description="Basic and acidic residues" evidence="1">
    <location>
        <begin position="142"/>
        <end position="154"/>
    </location>
</feature>
<organism evidence="3">
    <name type="scientific">Brassica napus</name>
    <name type="common">Rape</name>
    <dbReference type="NCBI Taxonomy" id="3708"/>
    <lineage>
        <taxon>Eukaryota</taxon>
        <taxon>Viridiplantae</taxon>
        <taxon>Streptophyta</taxon>
        <taxon>Embryophyta</taxon>
        <taxon>Tracheophyta</taxon>
        <taxon>Spermatophyta</taxon>
        <taxon>Magnoliopsida</taxon>
        <taxon>eudicotyledons</taxon>
        <taxon>Gunneridae</taxon>
        <taxon>Pentapetalae</taxon>
        <taxon>rosids</taxon>
        <taxon>malvids</taxon>
        <taxon>Brassicales</taxon>
        <taxon>Brassicaceae</taxon>
        <taxon>Brassiceae</taxon>
        <taxon>Brassica</taxon>
    </lineage>
</organism>
<accession>A0A816IVJ9</accession>
<proteinExistence type="predicted"/>
<name>A0A816IVJ9_BRANA</name>
<dbReference type="InterPro" id="IPR025836">
    <property type="entry name" value="Zn_knuckle_CX2CX4HX4C"/>
</dbReference>
<gene>
    <name evidence="3" type="ORF">DARMORV10_C03P90150.1</name>
</gene>
<evidence type="ECO:0000256" key="1">
    <source>
        <dbReference type="SAM" id="MobiDB-lite"/>
    </source>
</evidence>
<dbReference type="AlphaFoldDB" id="A0A816IVJ9"/>
<dbReference type="Proteomes" id="UP001295469">
    <property type="component" value="Chromosome C03"/>
</dbReference>
<reference evidence="3" key="1">
    <citation type="submission" date="2021-01" db="EMBL/GenBank/DDBJ databases">
        <authorList>
            <consortium name="Genoscope - CEA"/>
            <person name="William W."/>
        </authorList>
    </citation>
    <scope>NUCLEOTIDE SEQUENCE</scope>
</reference>
<feature type="region of interest" description="Disordered" evidence="1">
    <location>
        <begin position="281"/>
        <end position="304"/>
    </location>
</feature>
<feature type="region of interest" description="Disordered" evidence="1">
    <location>
        <begin position="100"/>
        <end position="160"/>
    </location>
</feature>
<feature type="compositionally biased region" description="Basic and acidic residues" evidence="1">
    <location>
        <begin position="59"/>
        <end position="74"/>
    </location>
</feature>